<proteinExistence type="predicted"/>
<name>A0A0V1GSG4_9BILA</name>
<organism evidence="1 2">
    <name type="scientific">Trichinella zimbabwensis</name>
    <dbReference type="NCBI Taxonomy" id="268475"/>
    <lineage>
        <taxon>Eukaryota</taxon>
        <taxon>Metazoa</taxon>
        <taxon>Ecdysozoa</taxon>
        <taxon>Nematoda</taxon>
        <taxon>Enoplea</taxon>
        <taxon>Dorylaimia</taxon>
        <taxon>Trichinellida</taxon>
        <taxon>Trichinellidae</taxon>
        <taxon>Trichinella</taxon>
    </lineage>
</organism>
<dbReference type="Proteomes" id="UP000055024">
    <property type="component" value="Unassembled WGS sequence"/>
</dbReference>
<protein>
    <submittedName>
        <fullName evidence="1">Uncharacterized protein</fullName>
    </submittedName>
</protein>
<evidence type="ECO:0000313" key="1">
    <source>
        <dbReference type="EMBL" id="KRZ01087.1"/>
    </source>
</evidence>
<dbReference type="EMBL" id="JYDP01000339">
    <property type="protein sequence ID" value="KRZ01087.1"/>
    <property type="molecule type" value="Genomic_DNA"/>
</dbReference>
<evidence type="ECO:0000313" key="2">
    <source>
        <dbReference type="Proteomes" id="UP000055024"/>
    </source>
</evidence>
<dbReference type="AlphaFoldDB" id="A0A0V1GSG4"/>
<reference evidence="1 2" key="1">
    <citation type="submission" date="2015-01" db="EMBL/GenBank/DDBJ databases">
        <title>Evolution of Trichinella species and genotypes.</title>
        <authorList>
            <person name="Korhonen P.K."/>
            <person name="Edoardo P."/>
            <person name="Giuseppe L.R."/>
            <person name="Gasser R.B."/>
        </authorList>
    </citation>
    <scope>NUCLEOTIDE SEQUENCE [LARGE SCALE GENOMIC DNA]</scope>
    <source>
        <strain evidence="1">ISS1029</strain>
    </source>
</reference>
<keyword evidence="2" id="KW-1185">Reference proteome</keyword>
<comment type="caution">
    <text evidence="1">The sequence shown here is derived from an EMBL/GenBank/DDBJ whole genome shotgun (WGS) entry which is preliminary data.</text>
</comment>
<accession>A0A0V1GSG4</accession>
<gene>
    <name evidence="1" type="ORF">T11_8164</name>
</gene>
<sequence>MNVQSGRKRSYPSLSDFVSCATVYGAPPTPVAIIHLPHLNLSLILLINNQWQKLMESHVVLACFFVHAAVPTIQMVVSSHIHTTSIPKQNFSGQKPLELEQGCENSEQSRSSLVIMIVSVQTWPETTTATHIGDRQNSLSARRIPPKFSWLLGPSVGQSTSQVTRTARTAIMFRLLQ</sequence>